<evidence type="ECO:0000313" key="3">
    <source>
        <dbReference type="Proteomes" id="UP000606974"/>
    </source>
</evidence>
<protein>
    <recommendedName>
        <fullName evidence="4">F-box domain-containing protein</fullName>
    </recommendedName>
</protein>
<gene>
    <name evidence="2" type="ORF">GJ744_005943</name>
</gene>
<evidence type="ECO:0000313" key="2">
    <source>
        <dbReference type="EMBL" id="KAF7510843.1"/>
    </source>
</evidence>
<proteinExistence type="predicted"/>
<dbReference type="OrthoDB" id="5333491at2759"/>
<organism evidence="2 3">
    <name type="scientific">Endocarpon pusillum</name>
    <dbReference type="NCBI Taxonomy" id="364733"/>
    <lineage>
        <taxon>Eukaryota</taxon>
        <taxon>Fungi</taxon>
        <taxon>Dikarya</taxon>
        <taxon>Ascomycota</taxon>
        <taxon>Pezizomycotina</taxon>
        <taxon>Eurotiomycetes</taxon>
        <taxon>Chaetothyriomycetidae</taxon>
        <taxon>Verrucariales</taxon>
        <taxon>Verrucariaceae</taxon>
        <taxon>Endocarpon</taxon>
    </lineage>
</organism>
<comment type="caution">
    <text evidence="2">The sequence shown here is derived from an EMBL/GenBank/DDBJ whole genome shotgun (WGS) entry which is preliminary data.</text>
</comment>
<dbReference type="EMBL" id="JAACFV010000026">
    <property type="protein sequence ID" value="KAF7510843.1"/>
    <property type="molecule type" value="Genomic_DNA"/>
</dbReference>
<sequence length="492" mass="56557">MDNLPQELINRIVYYLERYEGQSQLPVLQQQSRGPSRFPPYATLCRHWKEAVELITFHSLRIKSDELVHFQAIVTGNRCKYLTHLNYRILLPEYSEEACGRVESDDEKWLNDEAFTRGIYNLFSVLKLWENEGVQTALRLELPYSNAFSPTDLRLDNKSQLKLEVAMRKRSKDIFERRFERSFLRLLQPGLLPRLRNLQYLNIRGNSSRKLAPSIGPDLAASLLNLKDISWEFGDCDSQPASVRSDNRVTFAEALKQTQLRQRPTAEIVFYHEVPFDQRSTGPSLIPSGFSYDPFSAGLRTFSQNLTALALSAHLDSTLFWPSDKEPKAVAPIWPFLQTLDVTFNMVTPSGEWYFTGPRPEDHEDDDPAEGIIGDDSSDSNYTNYREHGDPVTINQLLAALAKAVQKMPVLEHFMLTSELGYGKGKYHISYHAPGRSADWGDENDDDLRVRRVYYEVGAVWRPDEEIMQGLRGAGREKFGKEVIERFLDSQY</sequence>
<dbReference type="Proteomes" id="UP000606974">
    <property type="component" value="Unassembled WGS sequence"/>
</dbReference>
<reference evidence="2" key="1">
    <citation type="submission" date="2020-02" db="EMBL/GenBank/DDBJ databases">
        <authorList>
            <person name="Palmer J.M."/>
        </authorList>
    </citation>
    <scope>NUCLEOTIDE SEQUENCE</scope>
    <source>
        <strain evidence="2">EPUS1.4</strain>
        <tissue evidence="2">Thallus</tissue>
    </source>
</reference>
<evidence type="ECO:0000256" key="1">
    <source>
        <dbReference type="SAM" id="MobiDB-lite"/>
    </source>
</evidence>
<evidence type="ECO:0008006" key="4">
    <source>
        <dbReference type="Google" id="ProtNLM"/>
    </source>
</evidence>
<feature type="region of interest" description="Disordered" evidence="1">
    <location>
        <begin position="360"/>
        <end position="380"/>
    </location>
</feature>
<dbReference type="AlphaFoldDB" id="A0A8H7AKP6"/>
<name>A0A8H7AKP6_9EURO</name>
<keyword evidence="3" id="KW-1185">Reference proteome</keyword>
<accession>A0A8H7AKP6</accession>